<evidence type="ECO:0000313" key="9">
    <source>
        <dbReference type="EMBL" id="TMQ73128.1"/>
    </source>
</evidence>
<dbReference type="NCBIfam" id="TIGR00242">
    <property type="entry name" value="division/cell wall cluster transcriptional repressor MraZ"/>
    <property type="match status" value="1"/>
</dbReference>
<proteinExistence type="inferred from homology"/>
<evidence type="ECO:0000256" key="7">
    <source>
        <dbReference type="HAMAP-Rule" id="MF_01008"/>
    </source>
</evidence>
<dbReference type="Gene3D" id="3.40.1550.20">
    <property type="entry name" value="Transcriptional regulator MraZ domain"/>
    <property type="match status" value="1"/>
</dbReference>
<gene>
    <name evidence="7 9" type="primary">mraZ</name>
    <name evidence="9" type="ORF">E6K81_05640</name>
</gene>
<dbReference type="AlphaFoldDB" id="A0A538UB42"/>
<dbReference type="HAMAP" id="MF_01008">
    <property type="entry name" value="MraZ"/>
    <property type="match status" value="1"/>
</dbReference>
<dbReference type="InterPro" id="IPR003444">
    <property type="entry name" value="MraZ"/>
</dbReference>
<evidence type="ECO:0000256" key="4">
    <source>
        <dbReference type="ARBA" id="ARBA00023015"/>
    </source>
</evidence>
<accession>A0A538UB42</accession>
<keyword evidence="2 7" id="KW-0963">Cytoplasm</keyword>
<evidence type="ECO:0000256" key="6">
    <source>
        <dbReference type="ARBA" id="ARBA00023163"/>
    </source>
</evidence>
<dbReference type="CDD" id="cd16321">
    <property type="entry name" value="MraZ_C"/>
    <property type="match status" value="1"/>
</dbReference>
<dbReference type="CDD" id="cd16320">
    <property type="entry name" value="MraZ_N"/>
    <property type="match status" value="1"/>
</dbReference>
<comment type="subcellular location">
    <subcellularLocation>
        <location evidence="7">Cytoplasm</location>
        <location evidence="7">Nucleoid</location>
    </subcellularLocation>
</comment>
<dbReference type="InterPro" id="IPR035644">
    <property type="entry name" value="MraZ_C"/>
</dbReference>
<dbReference type="GO" id="GO:0000976">
    <property type="term" value="F:transcription cis-regulatory region binding"/>
    <property type="evidence" value="ECO:0007669"/>
    <property type="project" value="TreeGrafter"/>
</dbReference>
<evidence type="ECO:0000259" key="8">
    <source>
        <dbReference type="PROSITE" id="PS51740"/>
    </source>
</evidence>
<evidence type="ECO:0000256" key="3">
    <source>
        <dbReference type="ARBA" id="ARBA00022737"/>
    </source>
</evidence>
<dbReference type="Pfam" id="PF02381">
    <property type="entry name" value="MraZ"/>
    <property type="match status" value="2"/>
</dbReference>
<dbReference type="PANTHER" id="PTHR34701">
    <property type="entry name" value="TRANSCRIPTIONAL REGULATOR MRAZ"/>
    <property type="match status" value="1"/>
</dbReference>
<dbReference type="InterPro" id="IPR035642">
    <property type="entry name" value="MraZ_N"/>
</dbReference>
<dbReference type="InterPro" id="IPR038619">
    <property type="entry name" value="MraZ_sf"/>
</dbReference>
<keyword evidence="3" id="KW-0677">Repeat</keyword>
<comment type="caution">
    <text evidence="9">The sequence shown here is derived from an EMBL/GenBank/DDBJ whole genome shotgun (WGS) entry which is preliminary data.</text>
</comment>
<protein>
    <recommendedName>
        <fullName evidence="1 7">Transcriptional regulator MraZ</fullName>
    </recommendedName>
</protein>
<organism evidence="9 10">
    <name type="scientific">Eiseniibacteriota bacterium</name>
    <dbReference type="NCBI Taxonomy" id="2212470"/>
    <lineage>
        <taxon>Bacteria</taxon>
        <taxon>Candidatus Eiseniibacteriota</taxon>
    </lineage>
</organism>
<dbReference type="GO" id="GO:0005737">
    <property type="term" value="C:cytoplasm"/>
    <property type="evidence" value="ECO:0007669"/>
    <property type="project" value="UniProtKB-UniRule"/>
</dbReference>
<dbReference type="PANTHER" id="PTHR34701:SF1">
    <property type="entry name" value="TRANSCRIPTIONAL REGULATOR MRAZ"/>
    <property type="match status" value="1"/>
</dbReference>
<dbReference type="GO" id="GO:0009295">
    <property type="term" value="C:nucleoid"/>
    <property type="evidence" value="ECO:0007669"/>
    <property type="project" value="UniProtKB-SubCell"/>
</dbReference>
<dbReference type="InterPro" id="IPR007159">
    <property type="entry name" value="SpoVT-AbrB_dom"/>
</dbReference>
<comment type="subunit">
    <text evidence="7">Forms oligomers.</text>
</comment>
<feature type="domain" description="SpoVT-AbrB" evidence="8">
    <location>
        <begin position="83"/>
        <end position="126"/>
    </location>
</feature>
<evidence type="ECO:0000256" key="1">
    <source>
        <dbReference type="ARBA" id="ARBA00013860"/>
    </source>
</evidence>
<dbReference type="InterPro" id="IPR020603">
    <property type="entry name" value="MraZ_dom"/>
</dbReference>
<evidence type="ECO:0000256" key="2">
    <source>
        <dbReference type="ARBA" id="ARBA00022490"/>
    </source>
</evidence>
<evidence type="ECO:0000313" key="10">
    <source>
        <dbReference type="Proteomes" id="UP000319771"/>
    </source>
</evidence>
<dbReference type="InterPro" id="IPR037914">
    <property type="entry name" value="SpoVT-AbrB_sf"/>
</dbReference>
<dbReference type="GO" id="GO:0003700">
    <property type="term" value="F:DNA-binding transcription factor activity"/>
    <property type="evidence" value="ECO:0007669"/>
    <property type="project" value="UniProtKB-UniRule"/>
</dbReference>
<dbReference type="PROSITE" id="PS51740">
    <property type="entry name" value="SPOVT_ABRB"/>
    <property type="match status" value="1"/>
</dbReference>
<dbReference type="GO" id="GO:2000143">
    <property type="term" value="P:negative regulation of DNA-templated transcription initiation"/>
    <property type="evidence" value="ECO:0007669"/>
    <property type="project" value="TreeGrafter"/>
</dbReference>
<sequence>MPSFVGTFSYAIDHKGRIAVPTDMRRGGSARRPLSTFFLNRGFDGCIAVYPPEGWQRMLEKIRKFSPGDAKARAFKRAFLQDAMEVTVDSQGRITISPALIAHAALGKDAVLHGSDTCIEIWNPERFAQLTKKVVDTPGDYEELAAGLFKEEA</sequence>
<keyword evidence="5 7" id="KW-0238">DNA-binding</keyword>
<evidence type="ECO:0000256" key="5">
    <source>
        <dbReference type="ARBA" id="ARBA00023125"/>
    </source>
</evidence>
<keyword evidence="4 7" id="KW-0805">Transcription regulation</keyword>
<dbReference type="Proteomes" id="UP000319771">
    <property type="component" value="Unassembled WGS sequence"/>
</dbReference>
<name>A0A538UB42_UNCEI</name>
<dbReference type="SUPFAM" id="SSF89447">
    <property type="entry name" value="AbrB/MazE/MraZ-like"/>
    <property type="match status" value="1"/>
</dbReference>
<dbReference type="EMBL" id="VBPB01000081">
    <property type="protein sequence ID" value="TMQ73128.1"/>
    <property type="molecule type" value="Genomic_DNA"/>
</dbReference>
<comment type="similarity">
    <text evidence="7">Belongs to the MraZ family.</text>
</comment>
<reference evidence="9 10" key="1">
    <citation type="journal article" date="2019" name="Nat. Microbiol.">
        <title>Mediterranean grassland soil C-N compound turnover is dependent on rainfall and depth, and is mediated by genomically divergent microorganisms.</title>
        <authorList>
            <person name="Diamond S."/>
            <person name="Andeer P.F."/>
            <person name="Li Z."/>
            <person name="Crits-Christoph A."/>
            <person name="Burstein D."/>
            <person name="Anantharaman K."/>
            <person name="Lane K.R."/>
            <person name="Thomas B.C."/>
            <person name="Pan C."/>
            <person name="Northen T.R."/>
            <person name="Banfield J.F."/>
        </authorList>
    </citation>
    <scope>NUCLEOTIDE SEQUENCE [LARGE SCALE GENOMIC DNA]</scope>
    <source>
        <strain evidence="9">WS_11</strain>
    </source>
</reference>
<keyword evidence="6 7" id="KW-0804">Transcription</keyword>